<evidence type="ECO:0000256" key="1">
    <source>
        <dbReference type="SAM" id="Phobius"/>
    </source>
</evidence>
<evidence type="ECO:0000313" key="2">
    <source>
        <dbReference type="EMBL" id="OGD24704.1"/>
    </source>
</evidence>
<accession>A0A1F5B2C9</accession>
<feature type="transmembrane region" description="Helical" evidence="1">
    <location>
        <begin position="46"/>
        <end position="68"/>
    </location>
</feature>
<reference evidence="2 3" key="1">
    <citation type="journal article" date="2016" name="Nat. Commun.">
        <title>Thousands of microbial genomes shed light on interconnected biogeochemical processes in an aquifer system.</title>
        <authorList>
            <person name="Anantharaman K."/>
            <person name="Brown C.T."/>
            <person name="Hug L.A."/>
            <person name="Sharon I."/>
            <person name="Castelle C.J."/>
            <person name="Probst A.J."/>
            <person name="Thomas B.C."/>
            <person name="Singh A."/>
            <person name="Wilkins M.J."/>
            <person name="Karaoz U."/>
            <person name="Brodie E.L."/>
            <person name="Williams K.H."/>
            <person name="Hubbard S.S."/>
            <person name="Banfield J.F."/>
        </authorList>
    </citation>
    <scope>NUCLEOTIDE SEQUENCE [LARGE SCALE GENOMIC DNA]</scope>
</reference>
<organism evidence="2 3">
    <name type="scientific">Candidatus Azambacteria bacterium RIFCSPHIGHO2_01_FULL_40_24</name>
    <dbReference type="NCBI Taxonomy" id="1797301"/>
    <lineage>
        <taxon>Bacteria</taxon>
        <taxon>Candidatus Azamiibacteriota</taxon>
    </lineage>
</organism>
<keyword evidence="1" id="KW-0472">Membrane</keyword>
<keyword evidence="1" id="KW-0812">Transmembrane</keyword>
<keyword evidence="1" id="KW-1133">Transmembrane helix</keyword>
<name>A0A1F5B2C9_9BACT</name>
<dbReference type="Proteomes" id="UP000176431">
    <property type="component" value="Unassembled WGS sequence"/>
</dbReference>
<sequence>MKKQNKNKFFLARSVAQRRPCCPSSPRRSPTARPCRRGCGSFGKNYLCFVFLLSIFYFLFSVVVLAQFELPTIGSIKPAIILNSDPTTPLPNSGVTITANLSGIINGDSNYVWFLNGVRQTGASGLNKNVFTFRTGGIGTIYRINVSVTTPNGENLSDTINFTVSDVDLTWVANSEAPIFYRAKLMPTQNSLVIISALPFIYRSGTKNLIASNNLTYNWKIDGKMDSEKSGVNKSSYALRVNNFPGNSHDIRLEIKTTDDTISLIKDVMIPVVKPRVLLHFSDPKTNLPFGAALKNLMTKSKGFNFIAQTYFFTAPAKNLKWQWFVNNAEVGGGNEKPWLATLNLANDFLGQLSAQIKVTAQNPSNELEIAQSITNLEIR</sequence>
<dbReference type="EMBL" id="MEYK01000036">
    <property type="protein sequence ID" value="OGD24704.1"/>
    <property type="molecule type" value="Genomic_DNA"/>
</dbReference>
<protein>
    <submittedName>
        <fullName evidence="2">Uncharacterized protein</fullName>
    </submittedName>
</protein>
<comment type="caution">
    <text evidence="2">The sequence shown here is derived from an EMBL/GenBank/DDBJ whole genome shotgun (WGS) entry which is preliminary data.</text>
</comment>
<dbReference type="AlphaFoldDB" id="A0A1F5B2C9"/>
<evidence type="ECO:0000313" key="3">
    <source>
        <dbReference type="Proteomes" id="UP000176431"/>
    </source>
</evidence>
<gene>
    <name evidence="2" type="ORF">A2819_03135</name>
</gene>
<proteinExistence type="predicted"/>